<sequence>MGALGAEAAVGAEAGETGLGAEAGETGVGADTGDGADCADTGLGAEWAVGADIAVSTGWMDRSTLAGDTFASARLVAPMTAARSMMLLPRSCCSSGALAAAAAPAPSASTESEPVAVQKLRLCMMSSLPRVCDVQLHESLPGESETIRRAK</sequence>
<accession>A0ABQ5MP29</accession>
<evidence type="ECO:0000313" key="2">
    <source>
        <dbReference type="Proteomes" id="UP001209654"/>
    </source>
</evidence>
<reference evidence="1 2" key="1">
    <citation type="journal article" date="2023" name="Int. J. Syst. Evol. Microbiol.">
        <title>Arthrobacter mangrovi sp. nov., an actinobacterium isolated from the rhizosphere of a mangrove.</title>
        <authorList>
            <person name="Hamada M."/>
            <person name="Saitou S."/>
            <person name="Enomoto N."/>
            <person name="Nanri K."/>
            <person name="Hidaka K."/>
            <person name="Miura T."/>
            <person name="Tamura T."/>
        </authorList>
    </citation>
    <scope>NUCLEOTIDE SEQUENCE [LARGE SCALE GENOMIC DNA]</scope>
    <source>
        <strain evidence="1 2">NBRC 112813</strain>
    </source>
</reference>
<comment type="caution">
    <text evidence="1">The sequence shown here is derived from an EMBL/GenBank/DDBJ whole genome shotgun (WGS) entry which is preliminary data.</text>
</comment>
<dbReference type="Proteomes" id="UP001209654">
    <property type="component" value="Unassembled WGS sequence"/>
</dbReference>
<protein>
    <submittedName>
        <fullName evidence="1">Uncharacterized protein</fullName>
    </submittedName>
</protein>
<evidence type="ECO:0000313" key="1">
    <source>
        <dbReference type="EMBL" id="GLB65727.1"/>
    </source>
</evidence>
<keyword evidence="2" id="KW-1185">Reference proteome</keyword>
<name>A0ABQ5MP29_9MICC</name>
<organism evidence="1 2">
    <name type="scientific">Arthrobacter mangrovi</name>
    <dbReference type="NCBI Taxonomy" id="2966350"/>
    <lineage>
        <taxon>Bacteria</taxon>
        <taxon>Bacillati</taxon>
        <taxon>Actinomycetota</taxon>
        <taxon>Actinomycetes</taxon>
        <taxon>Micrococcales</taxon>
        <taxon>Micrococcaceae</taxon>
        <taxon>Arthrobacter</taxon>
    </lineage>
</organism>
<proteinExistence type="predicted"/>
<gene>
    <name evidence="1" type="ORF">AHIS1636_01660</name>
</gene>
<dbReference type="EMBL" id="BRVS01000001">
    <property type="protein sequence ID" value="GLB65727.1"/>
    <property type="molecule type" value="Genomic_DNA"/>
</dbReference>